<evidence type="ECO:0000256" key="1">
    <source>
        <dbReference type="SAM" id="SignalP"/>
    </source>
</evidence>
<dbReference type="RefSeq" id="WP_013480036.1">
    <property type="nucleotide sequence ID" value="NC_014817.1"/>
</dbReference>
<evidence type="ECO:0000313" key="2">
    <source>
        <dbReference type="EMBL" id="ADU14212.1"/>
    </source>
</evidence>
<protein>
    <submittedName>
        <fullName evidence="2">Uncharacterized protein</fullName>
    </submittedName>
</protein>
<organism evidence="2 3">
    <name type="scientific">Asticcacaulis excentricus (strain ATCC 15261 / DSM 4724 / KCTC 12464 / NCIMB 9791 / VKM B-1370 / CB 48)</name>
    <dbReference type="NCBI Taxonomy" id="573065"/>
    <lineage>
        <taxon>Bacteria</taxon>
        <taxon>Pseudomonadati</taxon>
        <taxon>Pseudomonadota</taxon>
        <taxon>Alphaproteobacteria</taxon>
        <taxon>Caulobacterales</taxon>
        <taxon>Caulobacteraceae</taxon>
        <taxon>Asticcacaulis</taxon>
    </lineage>
</organism>
<feature type="signal peptide" evidence="1">
    <location>
        <begin position="1"/>
        <end position="22"/>
    </location>
</feature>
<keyword evidence="1" id="KW-0732">Signal</keyword>
<gene>
    <name evidence="2" type="ordered locus">Astex_2563</name>
</gene>
<dbReference type="EMBL" id="CP002396">
    <property type="protein sequence ID" value="ADU14212.1"/>
    <property type="molecule type" value="Genomic_DNA"/>
</dbReference>
<dbReference type="HOGENOM" id="CLU_1955082_0_0_5"/>
<accession>E8RV12</accession>
<proteinExistence type="predicted"/>
<keyword evidence="3" id="KW-1185">Reference proteome</keyword>
<dbReference type="KEGG" id="aex:Astex_2563"/>
<dbReference type="AlphaFoldDB" id="E8RV12"/>
<evidence type="ECO:0000313" key="3">
    <source>
        <dbReference type="Proteomes" id="UP000001492"/>
    </source>
</evidence>
<dbReference type="OrthoDB" id="7173660at2"/>
<name>E8RV12_ASTEC</name>
<sequence>MSWSLVLSAVVAALSLAGSAVAEISSVTETVTIIPPQSFTGVVEVIDNDLLIKSLGGTHRFTGAKACKGLVNAPFVHVHMTEQKIALGHGGTAQVVYGNSIASTRTCEVTYQGQYSPPSLLKVTPLEL</sequence>
<feature type="chain" id="PRO_5003230128" evidence="1">
    <location>
        <begin position="23"/>
        <end position="128"/>
    </location>
</feature>
<reference evidence="3" key="1">
    <citation type="submission" date="2010-12" db="EMBL/GenBank/DDBJ databases">
        <title>Complete sequence of chromosome 2 of Asticcacaulis excentricus CB 48.</title>
        <authorList>
            <consortium name="US DOE Joint Genome Institute"/>
            <person name="Lucas S."/>
            <person name="Copeland A."/>
            <person name="Lapidus A."/>
            <person name="Cheng J.-F."/>
            <person name="Bruce D."/>
            <person name="Goodwin L."/>
            <person name="Pitluck S."/>
            <person name="Teshima H."/>
            <person name="Davenport K."/>
            <person name="Detter J.C."/>
            <person name="Han C."/>
            <person name="Tapia R."/>
            <person name="Land M."/>
            <person name="Hauser L."/>
            <person name="Jeffries C."/>
            <person name="Kyrpides N."/>
            <person name="Ivanova N."/>
            <person name="Ovchinnikova G."/>
            <person name="Brun Y.V."/>
            <person name="Woyke T."/>
        </authorList>
    </citation>
    <scope>NUCLEOTIDE SEQUENCE [LARGE SCALE GENOMIC DNA]</scope>
    <source>
        <strain evidence="3">ATCC 15261 / DSM 4724 / KCTC 12464 / NCIMB 9791 / VKM B-1370 / CB 48</strain>
    </source>
</reference>
<dbReference type="Proteomes" id="UP000001492">
    <property type="component" value="Chromosome 2"/>
</dbReference>